<gene>
    <name evidence="7" type="ORF">CJJ23_01615</name>
</gene>
<dbReference type="GO" id="GO:0033567">
    <property type="term" value="P:DNA replication, Okazaki fragment processing"/>
    <property type="evidence" value="ECO:0007669"/>
    <property type="project" value="InterPro"/>
</dbReference>
<dbReference type="GO" id="GO:0008409">
    <property type="term" value="F:5'-3' exonuclease activity"/>
    <property type="evidence" value="ECO:0007669"/>
    <property type="project" value="InterPro"/>
</dbReference>
<sequence length="291" mass="33407">MMNNQHKRILLIDGSYLAFRSFYAAQSAKYITSTEHFFFMSLLSLIKSISPTHLYIATDVPGKTWRHEAYEGYKATRSETPEQFREDLKSIFNLLKAANFAFGGKTNHEADDVIATLAQHKSDNDLVYIFSKDHDLLQLVEKNIFVTHDTKLEKMYTIDNFLDEYGVLPSQIPDLKGLAGDSSDNLKGVPGIGKKTAAKLLTEFNNLENLYEKLADSTVSEKQKEKLFENKELVFQCKKLATLTKDLDLGLNDEDYRLKVNFDQQARETFAEKKLNTVSRELEELYESDNW</sequence>
<dbReference type="InterPro" id="IPR038969">
    <property type="entry name" value="FEN"/>
</dbReference>
<dbReference type="InterPro" id="IPR020045">
    <property type="entry name" value="DNA_polI_H3TH"/>
</dbReference>
<dbReference type="InterPro" id="IPR002421">
    <property type="entry name" value="5-3_exonuclease"/>
</dbReference>
<dbReference type="PANTHER" id="PTHR42646:SF2">
    <property type="entry name" value="5'-3' EXONUCLEASE FAMILY PROTEIN"/>
    <property type="match status" value="1"/>
</dbReference>
<dbReference type="InterPro" id="IPR036279">
    <property type="entry name" value="5-3_exonuclease_C_sf"/>
</dbReference>
<dbReference type="Pfam" id="PF01367">
    <property type="entry name" value="5_3_exonuc"/>
    <property type="match status" value="1"/>
</dbReference>
<dbReference type="OrthoDB" id="9806424at2"/>
<organism evidence="7 8">
    <name type="scientific">Mycoplasmopsis agassizii</name>
    <dbReference type="NCBI Taxonomy" id="33922"/>
    <lineage>
        <taxon>Bacteria</taxon>
        <taxon>Bacillati</taxon>
        <taxon>Mycoplasmatota</taxon>
        <taxon>Mycoplasmoidales</taxon>
        <taxon>Metamycoplasmataceae</taxon>
        <taxon>Mycoplasmopsis</taxon>
    </lineage>
</organism>
<dbReference type="PANTHER" id="PTHR42646">
    <property type="entry name" value="FLAP ENDONUCLEASE XNI"/>
    <property type="match status" value="1"/>
</dbReference>
<accession>A0A269TJ08</accession>
<dbReference type="InterPro" id="IPR020046">
    <property type="entry name" value="5-3_exonucl_a-hlix_arch_N"/>
</dbReference>
<protein>
    <recommendedName>
        <fullName evidence="5">5'-3' exonuclease</fullName>
    </recommendedName>
</protein>
<dbReference type="SMART" id="SM00279">
    <property type="entry name" value="HhH2"/>
    <property type="match status" value="1"/>
</dbReference>
<keyword evidence="3" id="KW-0238">DNA-binding</keyword>
<dbReference type="GO" id="GO:0017108">
    <property type="term" value="F:5'-flap endonuclease activity"/>
    <property type="evidence" value="ECO:0007669"/>
    <property type="project" value="InterPro"/>
</dbReference>
<keyword evidence="1" id="KW-0540">Nuclease</keyword>
<dbReference type="SUPFAM" id="SSF88723">
    <property type="entry name" value="PIN domain-like"/>
    <property type="match status" value="1"/>
</dbReference>
<reference evidence="8" key="1">
    <citation type="submission" date="2017-08" db="EMBL/GenBank/DDBJ databases">
        <authorList>
            <person name="Alvarez-Ponce D."/>
            <person name="Weitzman C.L."/>
            <person name="Tillett R.L."/>
            <person name="Sandmeier F.C."/>
            <person name="Tracy C.R."/>
        </authorList>
    </citation>
    <scope>NUCLEOTIDE SEQUENCE [LARGE SCALE GENOMIC DNA]</scope>
    <source>
        <strain evidence="8">723</strain>
    </source>
</reference>
<dbReference type="FunFam" id="1.10.150.20:FF:000003">
    <property type="entry name" value="DNA polymerase I"/>
    <property type="match status" value="1"/>
</dbReference>
<dbReference type="Gene3D" id="1.10.150.20">
    <property type="entry name" value="5' to 3' exonuclease, C-terminal subdomain"/>
    <property type="match status" value="1"/>
</dbReference>
<evidence type="ECO:0000313" key="8">
    <source>
        <dbReference type="Proteomes" id="UP000216943"/>
    </source>
</evidence>
<dbReference type="EMBL" id="NQNY01000004">
    <property type="protein sequence ID" value="PAK21472.1"/>
    <property type="molecule type" value="Genomic_DNA"/>
</dbReference>
<dbReference type="Gene3D" id="3.40.50.1010">
    <property type="entry name" value="5'-nuclease"/>
    <property type="match status" value="1"/>
</dbReference>
<evidence type="ECO:0000256" key="4">
    <source>
        <dbReference type="ARBA" id="ARBA00049957"/>
    </source>
</evidence>
<dbReference type="GO" id="GO:0003677">
    <property type="term" value="F:DNA binding"/>
    <property type="evidence" value="ECO:0007669"/>
    <property type="project" value="UniProtKB-KW"/>
</dbReference>
<dbReference type="CDD" id="cd09898">
    <property type="entry name" value="H3TH_53EXO"/>
    <property type="match status" value="1"/>
</dbReference>
<evidence type="ECO:0000256" key="2">
    <source>
        <dbReference type="ARBA" id="ARBA00022801"/>
    </source>
</evidence>
<name>A0A269TJ08_9BACT</name>
<dbReference type="Proteomes" id="UP000216943">
    <property type="component" value="Unassembled WGS sequence"/>
</dbReference>
<dbReference type="InterPro" id="IPR008918">
    <property type="entry name" value="HhH2"/>
</dbReference>
<dbReference type="SUPFAM" id="SSF47807">
    <property type="entry name" value="5' to 3' exonuclease, C-terminal subdomain"/>
    <property type="match status" value="1"/>
</dbReference>
<dbReference type="SMART" id="SM00475">
    <property type="entry name" value="53EXOc"/>
    <property type="match status" value="1"/>
</dbReference>
<proteinExistence type="predicted"/>
<comment type="caution">
    <text evidence="7">The sequence shown here is derived from an EMBL/GenBank/DDBJ whole genome shotgun (WGS) entry which is preliminary data.</text>
</comment>
<dbReference type="InterPro" id="IPR029060">
    <property type="entry name" value="PIN-like_dom_sf"/>
</dbReference>
<dbReference type="CDD" id="cd09859">
    <property type="entry name" value="PIN_53EXO"/>
    <property type="match status" value="1"/>
</dbReference>
<feature type="domain" description="5'-3' exonuclease" evidence="6">
    <location>
        <begin position="7"/>
        <end position="259"/>
    </location>
</feature>
<comment type="function">
    <text evidence="4">5'-3' exonuclease acting preferentially on double-stranded DNA.</text>
</comment>
<keyword evidence="2" id="KW-0378">Hydrolase</keyword>
<evidence type="ECO:0000313" key="7">
    <source>
        <dbReference type="EMBL" id="PAK21472.1"/>
    </source>
</evidence>
<evidence type="ECO:0000256" key="5">
    <source>
        <dbReference type="ARBA" id="ARBA00050026"/>
    </source>
</evidence>
<evidence type="ECO:0000256" key="3">
    <source>
        <dbReference type="ARBA" id="ARBA00023125"/>
    </source>
</evidence>
<evidence type="ECO:0000256" key="1">
    <source>
        <dbReference type="ARBA" id="ARBA00022722"/>
    </source>
</evidence>
<dbReference type="Pfam" id="PF02739">
    <property type="entry name" value="5_3_exonuc_N"/>
    <property type="match status" value="1"/>
</dbReference>
<dbReference type="AlphaFoldDB" id="A0A269TJ08"/>
<evidence type="ECO:0000259" key="6">
    <source>
        <dbReference type="SMART" id="SM00475"/>
    </source>
</evidence>